<dbReference type="GO" id="GO:0004751">
    <property type="term" value="F:ribose-5-phosphate isomerase activity"/>
    <property type="evidence" value="ECO:0007669"/>
    <property type="project" value="UniProtKB-EC"/>
</dbReference>
<comment type="similarity">
    <text evidence="1">Belongs to the LacAB/RpiB family.</text>
</comment>
<feature type="binding site" evidence="4">
    <location>
        <position position="135"/>
    </location>
    <ligand>
        <name>D-ribulose 5-phosphate</name>
        <dbReference type="ChEBI" id="CHEBI:58121"/>
    </ligand>
</feature>
<dbReference type="GO" id="GO:0009052">
    <property type="term" value="P:pentose-phosphate shunt, non-oxidative branch"/>
    <property type="evidence" value="ECO:0007669"/>
    <property type="project" value="TreeGrafter"/>
</dbReference>
<keyword evidence="6" id="KW-1185">Reference proteome</keyword>
<dbReference type="InterPro" id="IPR003500">
    <property type="entry name" value="RpiB_LacA_LacB"/>
</dbReference>
<sequence length="145" mass="15848">MKTFNVAIASDHAGYRMKEFVAGYLLAKGYAVNDLGTRSEESVDYPVYAHALGREVAEGRCDLGVSLCGSANGISMALNKHPKVRAAVCWCPEIAALARQHNDANVCSLPARFLSEEQAAAILDAFFEAEFEGGRHRRRVEMIDL</sequence>
<dbReference type="PIRSF" id="PIRSF005384">
    <property type="entry name" value="RpiB_LacA_B"/>
    <property type="match status" value="1"/>
</dbReference>
<evidence type="ECO:0000313" key="5">
    <source>
        <dbReference type="EMBL" id="SUE33317.1"/>
    </source>
</evidence>
<feature type="active site" description="Proton donor" evidence="3">
    <location>
        <position position="101"/>
    </location>
</feature>
<feature type="binding site" evidence="4">
    <location>
        <position position="102"/>
    </location>
    <ligand>
        <name>D-ribulose 5-phosphate</name>
        <dbReference type="ChEBI" id="CHEBI:58121"/>
    </ligand>
</feature>
<dbReference type="SUPFAM" id="SSF89623">
    <property type="entry name" value="Ribose/Galactose isomerase RpiB/AlsB"/>
    <property type="match status" value="1"/>
</dbReference>
<dbReference type="NCBIfam" id="NF004051">
    <property type="entry name" value="PRK05571.1"/>
    <property type="match status" value="1"/>
</dbReference>
<evidence type="ECO:0000313" key="6">
    <source>
        <dbReference type="Proteomes" id="UP000255233"/>
    </source>
</evidence>
<feature type="binding site" evidence="4">
    <location>
        <begin position="69"/>
        <end position="73"/>
    </location>
    <ligand>
        <name>D-ribulose 5-phosphate</name>
        <dbReference type="ChEBI" id="CHEBI:58121"/>
    </ligand>
</feature>
<keyword evidence="2 5" id="KW-0413">Isomerase</keyword>
<feature type="binding site" evidence="4">
    <location>
        <position position="139"/>
    </location>
    <ligand>
        <name>D-ribulose 5-phosphate</name>
        <dbReference type="ChEBI" id="CHEBI:58121"/>
    </ligand>
</feature>
<dbReference type="OrthoDB" id="1778624at2"/>
<dbReference type="EC" id="5.3.1.6" evidence="5"/>
<dbReference type="STRING" id="880526.GCA_000427365_00921"/>
<dbReference type="InterPro" id="IPR036569">
    <property type="entry name" value="RpiB_LacA_LacB_sf"/>
</dbReference>
<evidence type="ECO:0000256" key="4">
    <source>
        <dbReference type="PIRSR" id="PIRSR005384-2"/>
    </source>
</evidence>
<dbReference type="Pfam" id="PF02502">
    <property type="entry name" value="LacAB_rpiB"/>
    <property type="match status" value="1"/>
</dbReference>
<name>A0A379MR46_9BACT</name>
<dbReference type="NCBIfam" id="TIGR01120">
    <property type="entry name" value="rpiB"/>
    <property type="match status" value="1"/>
</dbReference>
<proteinExistence type="inferred from homology"/>
<evidence type="ECO:0000256" key="2">
    <source>
        <dbReference type="ARBA" id="ARBA00023235"/>
    </source>
</evidence>
<feature type="binding site" evidence="4">
    <location>
        <position position="112"/>
    </location>
    <ligand>
        <name>D-ribulose 5-phosphate</name>
        <dbReference type="ChEBI" id="CHEBI:58121"/>
    </ligand>
</feature>
<dbReference type="PANTHER" id="PTHR30345">
    <property type="entry name" value="RIBOSE-5-PHOSPHATE ISOMERASE B"/>
    <property type="match status" value="1"/>
</dbReference>
<protein>
    <submittedName>
        <fullName evidence="5">Ribose-5-phosphate isomerase B</fullName>
        <ecNumber evidence="5">5.3.1.6</ecNumber>
    </submittedName>
</protein>
<dbReference type="NCBIfam" id="TIGR00689">
    <property type="entry name" value="rpiB_lacA_lacB"/>
    <property type="match status" value="1"/>
</dbReference>
<accession>A0A379MR46</accession>
<evidence type="ECO:0000256" key="1">
    <source>
        <dbReference type="ARBA" id="ARBA00008754"/>
    </source>
</evidence>
<feature type="binding site" evidence="4">
    <location>
        <begin position="11"/>
        <end position="12"/>
    </location>
    <ligand>
        <name>D-ribulose 5-phosphate</name>
        <dbReference type="ChEBI" id="CHEBI:58121"/>
    </ligand>
</feature>
<dbReference type="InterPro" id="IPR004785">
    <property type="entry name" value="RpiB"/>
</dbReference>
<evidence type="ECO:0000256" key="3">
    <source>
        <dbReference type="PIRSR" id="PIRSR005384-1"/>
    </source>
</evidence>
<dbReference type="AlphaFoldDB" id="A0A379MR46"/>
<organism evidence="5 6">
    <name type="scientific">Rikenella microfusus</name>
    <dbReference type="NCBI Taxonomy" id="28139"/>
    <lineage>
        <taxon>Bacteria</taxon>
        <taxon>Pseudomonadati</taxon>
        <taxon>Bacteroidota</taxon>
        <taxon>Bacteroidia</taxon>
        <taxon>Bacteroidales</taxon>
        <taxon>Rikenellaceae</taxon>
        <taxon>Rikenella</taxon>
    </lineage>
</organism>
<dbReference type="Gene3D" id="3.40.1400.10">
    <property type="entry name" value="Sugar-phosphate isomerase, RpiB/LacA/LacB"/>
    <property type="match status" value="1"/>
</dbReference>
<dbReference type="GO" id="GO:0019316">
    <property type="term" value="P:D-allose catabolic process"/>
    <property type="evidence" value="ECO:0007669"/>
    <property type="project" value="TreeGrafter"/>
</dbReference>
<gene>
    <name evidence="5" type="primary">rpiB</name>
    <name evidence="5" type="ORF">NCTC11190_00524</name>
</gene>
<dbReference type="Proteomes" id="UP000255233">
    <property type="component" value="Unassembled WGS sequence"/>
</dbReference>
<dbReference type="RefSeq" id="WP_027290677.1">
    <property type="nucleotide sequence ID" value="NZ_CALVFX010000003.1"/>
</dbReference>
<feature type="active site" description="Proton acceptor" evidence="3">
    <location>
        <position position="68"/>
    </location>
</feature>
<dbReference type="EMBL" id="UGVL01000001">
    <property type="protein sequence ID" value="SUE33317.1"/>
    <property type="molecule type" value="Genomic_DNA"/>
</dbReference>
<dbReference type="PANTHER" id="PTHR30345:SF0">
    <property type="entry name" value="DNA DAMAGE-REPAIR_TOLERATION PROTEIN DRT102"/>
    <property type="match status" value="1"/>
</dbReference>
<reference evidence="5 6" key="1">
    <citation type="submission" date="2018-06" db="EMBL/GenBank/DDBJ databases">
        <authorList>
            <consortium name="Pathogen Informatics"/>
            <person name="Doyle S."/>
        </authorList>
    </citation>
    <scope>NUCLEOTIDE SEQUENCE [LARGE SCALE GENOMIC DNA]</scope>
    <source>
        <strain evidence="5 6">NCTC11190</strain>
    </source>
</reference>